<evidence type="ECO:0000313" key="1">
    <source>
        <dbReference type="EMBL" id="CEI67449.1"/>
    </source>
</evidence>
<name>A0A2L2TBZ2_9HYPO</name>
<reference evidence="2" key="1">
    <citation type="submission" date="2014-10" db="EMBL/GenBank/DDBJ databases">
        <authorList>
            <person name="King R."/>
        </authorList>
    </citation>
    <scope>NUCLEOTIDE SEQUENCE [LARGE SCALE GENOMIC DNA]</scope>
    <source>
        <strain evidence="2">A3/5</strain>
    </source>
</reference>
<dbReference type="Proteomes" id="UP000245910">
    <property type="component" value="Chromosome I"/>
</dbReference>
<organism evidence="1 2">
    <name type="scientific">Fusarium venenatum</name>
    <dbReference type="NCBI Taxonomy" id="56646"/>
    <lineage>
        <taxon>Eukaryota</taxon>
        <taxon>Fungi</taxon>
        <taxon>Dikarya</taxon>
        <taxon>Ascomycota</taxon>
        <taxon>Pezizomycotina</taxon>
        <taxon>Sordariomycetes</taxon>
        <taxon>Hypocreomycetidae</taxon>
        <taxon>Hypocreales</taxon>
        <taxon>Nectriaceae</taxon>
        <taxon>Fusarium</taxon>
    </lineage>
</organism>
<dbReference type="AlphaFoldDB" id="A0A2L2TBZ2"/>
<sequence length="215" mass="24269">MHAAIILCVLIDELGRGKLSALNVTGPFLKYRLDSFGALVKLYIQDQKMSRVADLISLVSRKQDENMEYCLRDYLVALKSHGWMPVKDDDESDKRDKVVKLQFHWLDNQSREATKEIPLTSGNLSMKAMAQRQIQFEKDGHPSPFRYSNVDHSSAARGNVVTTILSGYVGEAELHLRDPEKFKAELEQKWIIARVAAMSGAAEIPDLLLIPELTV</sequence>
<evidence type="ECO:0000313" key="2">
    <source>
        <dbReference type="Proteomes" id="UP000245910"/>
    </source>
</evidence>
<dbReference type="EMBL" id="LN649229">
    <property type="protein sequence ID" value="CEI67449.1"/>
    <property type="molecule type" value="Genomic_DNA"/>
</dbReference>
<proteinExistence type="predicted"/>
<protein>
    <submittedName>
        <fullName evidence="1">Uncharacterized protein</fullName>
    </submittedName>
</protein>
<keyword evidence="2" id="KW-1185">Reference proteome</keyword>
<accession>A0A2L2TBZ2</accession>